<organism evidence="2">
    <name type="scientific">marine metagenome</name>
    <dbReference type="NCBI Taxonomy" id="408172"/>
    <lineage>
        <taxon>unclassified sequences</taxon>
        <taxon>metagenomes</taxon>
        <taxon>ecological metagenomes</taxon>
    </lineage>
</organism>
<feature type="non-terminal residue" evidence="2">
    <location>
        <position position="92"/>
    </location>
</feature>
<name>A0A382LUE8_9ZZZZ</name>
<accession>A0A382LUE8</accession>
<evidence type="ECO:0000313" key="2">
    <source>
        <dbReference type="EMBL" id="SVC38967.1"/>
    </source>
</evidence>
<feature type="transmembrane region" description="Helical" evidence="1">
    <location>
        <begin position="37"/>
        <end position="57"/>
    </location>
</feature>
<reference evidence="2" key="1">
    <citation type="submission" date="2018-05" db="EMBL/GenBank/DDBJ databases">
        <authorList>
            <person name="Lanie J.A."/>
            <person name="Ng W.-L."/>
            <person name="Kazmierczak K.M."/>
            <person name="Andrzejewski T.M."/>
            <person name="Davidsen T.M."/>
            <person name="Wayne K.J."/>
            <person name="Tettelin H."/>
            <person name="Glass J.I."/>
            <person name="Rusch D."/>
            <person name="Podicherti R."/>
            <person name="Tsui H.-C.T."/>
            <person name="Winkler M.E."/>
        </authorList>
    </citation>
    <scope>NUCLEOTIDE SEQUENCE</scope>
</reference>
<sequence length="92" mass="10693">MRNHKYTIIELPLMGVVYSLIIVSFLAIFFLNLGWVILNLYFFIVDGVQTLIVGSTFIENIYFSTYLKWILLIDVVWIISALVFASTRSSYM</sequence>
<dbReference type="EMBL" id="UINC01088597">
    <property type="protein sequence ID" value="SVC38967.1"/>
    <property type="molecule type" value="Genomic_DNA"/>
</dbReference>
<keyword evidence="1" id="KW-1133">Transmembrane helix</keyword>
<evidence type="ECO:0000256" key="1">
    <source>
        <dbReference type="SAM" id="Phobius"/>
    </source>
</evidence>
<proteinExistence type="predicted"/>
<feature type="transmembrane region" description="Helical" evidence="1">
    <location>
        <begin position="12"/>
        <end position="31"/>
    </location>
</feature>
<gene>
    <name evidence="2" type="ORF">METZ01_LOCUS291821</name>
</gene>
<dbReference type="AlphaFoldDB" id="A0A382LUE8"/>
<keyword evidence="1" id="KW-0812">Transmembrane</keyword>
<feature type="transmembrane region" description="Helical" evidence="1">
    <location>
        <begin position="69"/>
        <end position="87"/>
    </location>
</feature>
<protein>
    <submittedName>
        <fullName evidence="2">Uncharacterized protein</fullName>
    </submittedName>
</protein>
<keyword evidence="1" id="KW-0472">Membrane</keyword>